<reference evidence="1" key="1">
    <citation type="submission" date="2018-05" db="EMBL/GenBank/DDBJ databases">
        <authorList>
            <person name="Lanie J.A."/>
            <person name="Ng W.-L."/>
            <person name="Kazmierczak K.M."/>
            <person name="Andrzejewski T.M."/>
            <person name="Davidsen T.M."/>
            <person name="Wayne K.J."/>
            <person name="Tettelin H."/>
            <person name="Glass J.I."/>
            <person name="Rusch D."/>
            <person name="Podicherti R."/>
            <person name="Tsui H.-C.T."/>
            <person name="Winkler M.E."/>
        </authorList>
    </citation>
    <scope>NUCLEOTIDE SEQUENCE</scope>
</reference>
<organism evidence="1">
    <name type="scientific">marine metagenome</name>
    <dbReference type="NCBI Taxonomy" id="408172"/>
    <lineage>
        <taxon>unclassified sequences</taxon>
        <taxon>metagenomes</taxon>
        <taxon>ecological metagenomes</taxon>
    </lineage>
</organism>
<dbReference type="EMBL" id="UINC01065679">
    <property type="protein sequence ID" value="SVB95598.1"/>
    <property type="molecule type" value="Genomic_DNA"/>
</dbReference>
<accession>A0A382I7U7</accession>
<evidence type="ECO:0000313" key="1">
    <source>
        <dbReference type="EMBL" id="SVB95598.1"/>
    </source>
</evidence>
<protein>
    <submittedName>
        <fullName evidence="1">Uncharacterized protein</fullName>
    </submittedName>
</protein>
<dbReference type="AlphaFoldDB" id="A0A382I7U7"/>
<proteinExistence type="predicted"/>
<sequence>MYESTLEFMEKVGLSVTRESKRRYIAH</sequence>
<gene>
    <name evidence="1" type="ORF">METZ01_LOCUS248452</name>
</gene>
<feature type="non-terminal residue" evidence="1">
    <location>
        <position position="27"/>
    </location>
</feature>
<name>A0A382I7U7_9ZZZZ</name>